<protein>
    <submittedName>
        <fullName evidence="6">UDP-3-O-(3-hydroxymyristoyl)glucosamine N-acyltransferase</fullName>
    </submittedName>
</protein>
<sequence>MVLLKQFITIPSTEYQVNSVSTISNPKNNSLVFIQKDYEDLLENLNNVNGCCVVAENGMNISDGLYKIHNFILTNNPRLHFAKIYSVLAEYEEKNSKNRNYSNVNGSLIGENVIIGENTKIEPFCFIDHDVIIGSNTVIRSGARIRSNTKIGSNCFIKENAVIGTPGFSFEKDEEDNFIKVPQLGGVVIHDHVELGALSTIDSGAIEPTVIYEQVKMMDHAHVAHNVTIGQKTVVGAGTTIAGSTKIGKDVWISPNCAITHRISVGDGAVIGLSARIHKSVPAAITMVNEGSEVMERIIQFTKYKKELLGETEFPSKRKYGRGHPYYKKLFNEDE</sequence>
<dbReference type="GO" id="GO:0009245">
    <property type="term" value="P:lipid A biosynthetic process"/>
    <property type="evidence" value="ECO:0007669"/>
    <property type="project" value="UniProtKB-KW"/>
</dbReference>
<accession>A0A7S8CCV7</accession>
<evidence type="ECO:0000256" key="3">
    <source>
        <dbReference type="ARBA" id="ARBA00022679"/>
    </source>
</evidence>
<dbReference type="Pfam" id="PF00132">
    <property type="entry name" value="Hexapep"/>
    <property type="match status" value="2"/>
</dbReference>
<dbReference type="Proteomes" id="UP000593626">
    <property type="component" value="Chromosome"/>
</dbReference>
<keyword evidence="7" id="KW-1185">Reference proteome</keyword>
<keyword evidence="2" id="KW-0441">Lipid A biosynthesis</keyword>
<proteinExistence type="predicted"/>
<keyword evidence="3 6" id="KW-0808">Transferase</keyword>
<evidence type="ECO:0000256" key="1">
    <source>
        <dbReference type="ARBA" id="ARBA00022516"/>
    </source>
</evidence>
<keyword evidence="5 6" id="KW-0012">Acyltransferase</keyword>
<dbReference type="CDD" id="cd03352">
    <property type="entry name" value="LbH_LpxD"/>
    <property type="match status" value="1"/>
</dbReference>
<dbReference type="GO" id="GO:0016410">
    <property type="term" value="F:N-acyltransferase activity"/>
    <property type="evidence" value="ECO:0007669"/>
    <property type="project" value="InterPro"/>
</dbReference>
<dbReference type="Gene3D" id="2.160.10.10">
    <property type="entry name" value="Hexapeptide repeat proteins"/>
    <property type="match status" value="1"/>
</dbReference>
<evidence type="ECO:0000313" key="6">
    <source>
        <dbReference type="EMBL" id="QPC47656.1"/>
    </source>
</evidence>
<dbReference type="RefSeq" id="WP_239672331.1">
    <property type="nucleotide sequence ID" value="NZ_CP049742.1"/>
</dbReference>
<dbReference type="EMBL" id="CP049742">
    <property type="protein sequence ID" value="QPC47656.1"/>
    <property type="molecule type" value="Genomic_DNA"/>
</dbReference>
<evidence type="ECO:0000256" key="5">
    <source>
        <dbReference type="ARBA" id="ARBA00023315"/>
    </source>
</evidence>
<reference evidence="6 7" key="1">
    <citation type="submission" date="2019-07" db="EMBL/GenBank/DDBJ databases">
        <title>Genome sequence of 2 isolates from Red Sea Mangroves.</title>
        <authorList>
            <person name="Sefrji F."/>
            <person name="Michoud G."/>
            <person name="Merlino G."/>
            <person name="Daffonchio D."/>
        </authorList>
    </citation>
    <scope>NUCLEOTIDE SEQUENCE [LARGE SCALE GENOMIC DNA]</scope>
    <source>
        <strain evidence="6 7">R1DC41</strain>
    </source>
</reference>
<evidence type="ECO:0000313" key="7">
    <source>
        <dbReference type="Proteomes" id="UP000593626"/>
    </source>
</evidence>
<gene>
    <name evidence="6" type="ORF">G8O30_12175</name>
</gene>
<dbReference type="InterPro" id="IPR001451">
    <property type="entry name" value="Hexapep"/>
</dbReference>
<dbReference type="SUPFAM" id="SSF51161">
    <property type="entry name" value="Trimeric LpxA-like enzymes"/>
    <property type="match status" value="1"/>
</dbReference>
<name>A0A7S8CCV7_9BACI</name>
<dbReference type="PANTHER" id="PTHR43378">
    <property type="entry name" value="UDP-3-O-ACYLGLUCOSAMINE N-ACYLTRANSFERASE"/>
    <property type="match status" value="1"/>
</dbReference>
<dbReference type="InterPro" id="IPR011004">
    <property type="entry name" value="Trimer_LpxA-like_sf"/>
</dbReference>
<dbReference type="PANTHER" id="PTHR43378:SF2">
    <property type="entry name" value="UDP-3-O-ACYLGLUCOSAMINE N-ACYLTRANSFERASE 1, MITOCHONDRIAL-RELATED"/>
    <property type="match status" value="1"/>
</dbReference>
<dbReference type="InterPro" id="IPR007691">
    <property type="entry name" value="LpxD"/>
</dbReference>
<dbReference type="KEGG" id="mcui:G8O30_12175"/>
<dbReference type="AlphaFoldDB" id="A0A7S8CCV7"/>
<evidence type="ECO:0000256" key="4">
    <source>
        <dbReference type="ARBA" id="ARBA00023098"/>
    </source>
</evidence>
<dbReference type="Gene3D" id="3.40.1390.10">
    <property type="entry name" value="MurE/MurF, N-terminal domain"/>
    <property type="match status" value="1"/>
</dbReference>
<evidence type="ECO:0000256" key="2">
    <source>
        <dbReference type="ARBA" id="ARBA00022556"/>
    </source>
</evidence>
<dbReference type="GO" id="GO:0016020">
    <property type="term" value="C:membrane"/>
    <property type="evidence" value="ECO:0007669"/>
    <property type="project" value="GOC"/>
</dbReference>
<keyword evidence="1" id="KW-0444">Lipid biosynthesis</keyword>
<organism evidence="6 7">
    <name type="scientific">Mangrovibacillus cuniculi</name>
    <dbReference type="NCBI Taxonomy" id="2593652"/>
    <lineage>
        <taxon>Bacteria</taxon>
        <taxon>Bacillati</taxon>
        <taxon>Bacillota</taxon>
        <taxon>Bacilli</taxon>
        <taxon>Bacillales</taxon>
        <taxon>Bacillaceae</taxon>
        <taxon>Mangrovibacillus</taxon>
    </lineage>
</organism>
<keyword evidence="4" id="KW-0443">Lipid metabolism</keyword>